<keyword evidence="3" id="KW-1185">Reference proteome</keyword>
<dbReference type="PANTHER" id="PTHR38102">
    <property type="entry name" value="PERIPLASMIC CHAPERONE SPY"/>
    <property type="match status" value="1"/>
</dbReference>
<gene>
    <name evidence="2" type="ORF">ACFL6M_03880</name>
</gene>
<protein>
    <submittedName>
        <fullName evidence="2">Spy/CpxP family protein refolding chaperone</fullName>
    </submittedName>
</protein>
<feature type="compositionally biased region" description="Basic and acidic residues" evidence="1">
    <location>
        <begin position="104"/>
        <end position="119"/>
    </location>
</feature>
<evidence type="ECO:0000313" key="2">
    <source>
        <dbReference type="EMBL" id="MFC1572719.1"/>
    </source>
</evidence>
<reference evidence="2 3" key="1">
    <citation type="submission" date="2024-09" db="EMBL/GenBank/DDBJ databases">
        <authorList>
            <person name="D'Angelo T."/>
        </authorList>
    </citation>
    <scope>NUCLEOTIDE SEQUENCE [LARGE SCALE GENOMIC DNA]</scope>
    <source>
        <strain evidence="2">SAG AM-320-E07</strain>
    </source>
</reference>
<sequence length="395" mass="44057">MSRNGRRSRLVLRWMSTLSTVALGAFVSVLTLTAGCSESEDTQVQSLISPQTSANTETSSLMMGPPTLAEIADEVSLRADQETKMAAALESWRTAAESRAAIAGEERRSGRPGGRRDGSQRGGPAHGHGPHGRFQPAGGGERPLFTFIEVSADILDTDQFVNLLRYLGERQEAHQEMCAERRSEYRGRRGMDHGGAGHAGMDRGPRFDELADELGLTEEQRAAIQEARTEMREARKALHDEFAGGEFTDELRDRMKEIREQFQAKLESILTAEQLAQLEELRNERRVERWEERLASFDERDGRHVEFLTTVLDLTDTQVEQLTAITENAHARARAILEGLIAGSITMEDAHTQRAAIHEETEAAIRAILTPEQIEIFDALRNLRSHRHGPKAGHY</sequence>
<evidence type="ECO:0000256" key="1">
    <source>
        <dbReference type="SAM" id="MobiDB-lite"/>
    </source>
</evidence>
<dbReference type="EMBL" id="JBHPKH010000033">
    <property type="protein sequence ID" value="MFC1572719.1"/>
    <property type="molecule type" value="Genomic_DNA"/>
</dbReference>
<evidence type="ECO:0000313" key="3">
    <source>
        <dbReference type="Proteomes" id="UP001593833"/>
    </source>
</evidence>
<comment type="caution">
    <text evidence="2">The sequence shown here is derived from an EMBL/GenBank/DDBJ whole genome shotgun (WGS) entry which is preliminary data.</text>
</comment>
<accession>A0ABV6YKM6</accession>
<proteinExistence type="predicted"/>
<name>A0ABV6YKM6_UNCEI</name>
<feature type="region of interest" description="Disordered" evidence="1">
    <location>
        <begin position="98"/>
        <end position="140"/>
    </location>
</feature>
<organism evidence="2 3">
    <name type="scientific">Eiseniibacteriota bacterium</name>
    <dbReference type="NCBI Taxonomy" id="2212470"/>
    <lineage>
        <taxon>Bacteria</taxon>
        <taxon>Candidatus Eiseniibacteriota</taxon>
    </lineage>
</organism>
<dbReference type="Proteomes" id="UP001593833">
    <property type="component" value="Unassembled WGS sequence"/>
</dbReference>
<dbReference type="InterPro" id="IPR052211">
    <property type="entry name" value="Cpx_auxiliary_protein"/>
</dbReference>
<dbReference type="PANTHER" id="PTHR38102:SF1">
    <property type="entry name" value="PERIPLASMIC CHAPERONE SPY"/>
    <property type="match status" value="1"/>
</dbReference>